<keyword evidence="1" id="KW-0175">Coiled coil</keyword>
<dbReference type="InterPro" id="IPR025605">
    <property type="entry name" value="OST-HTH/LOTUS_dom"/>
</dbReference>
<dbReference type="Gene3D" id="3.30.420.610">
    <property type="entry name" value="LOTUS domain-like"/>
    <property type="match status" value="2"/>
</dbReference>
<dbReference type="InterPro" id="IPR041966">
    <property type="entry name" value="LOTUS-like"/>
</dbReference>
<evidence type="ECO:0000256" key="2">
    <source>
        <dbReference type="SAM" id="MobiDB-lite"/>
    </source>
</evidence>
<reference evidence="4 5" key="1">
    <citation type="submission" date="2019-07" db="EMBL/GenBank/DDBJ databases">
        <title>Draft genome assembly of a fouling barnacle, Amphibalanus amphitrite (Darwin, 1854): The first reference genome for Thecostraca.</title>
        <authorList>
            <person name="Kim W."/>
        </authorList>
    </citation>
    <scope>NUCLEOTIDE SEQUENCE [LARGE SCALE GENOMIC DNA]</scope>
    <source>
        <strain evidence="4">SNU_AA5</strain>
        <tissue evidence="4">Soma without cirri and trophi</tissue>
    </source>
</reference>
<sequence>MVRAIDLQEREDEDPPHKSLAPLAMASSGDREQLMAQVKRDVRSLLISAKSGLAIQDLYRDYQSLVFSPLPFRQLGFQTARAFLQSIPDVCRCQLLPGGDCLVTAVADSSTAHIQKMVERQKPSQKRGATARVLASRYVRRSTPARPPNYRSQQSSSYYWHRSLETSPSDDDAPKARPQPLMQSRPQPPMQSKPQSPTKPAPQAPTKPAPQSPTKPAPQPQRPEKPPSGRTSPEPVPARVAGRLAQVLLSHPDGVPADRLPGLHDAAAPDEPLDWQGRGYRSCAELLLQLPHIARVVNAFNGLRVYPARALIAADRESGRQSRQSATADADRPASRASQSERTSPPAPEQSERRPSPTGASGRAAATGSSSSGRRGGRRRARRPAGSRAELLRWARRLGGGGGQWDAEPAAAAAAAASKPEERYLQLRTALLWTEHRARLAALRQEARLRAAEHRARLAVLREVVRRLAAPSAELEQLRRDAELRRREHRARMAVLREVQCQVAAASERGPCGVQELVGLLRYL</sequence>
<dbReference type="Pfam" id="PF12872">
    <property type="entry name" value="OST-HTH"/>
    <property type="match status" value="1"/>
</dbReference>
<dbReference type="EMBL" id="VIIS01002214">
    <property type="protein sequence ID" value="KAF0287050.1"/>
    <property type="molecule type" value="Genomic_DNA"/>
</dbReference>
<feature type="coiled-coil region" evidence="1">
    <location>
        <begin position="444"/>
        <end position="492"/>
    </location>
</feature>
<feature type="compositionally biased region" description="Basic residues" evidence="2">
    <location>
        <begin position="375"/>
        <end position="385"/>
    </location>
</feature>
<accession>A0A6A4V797</accession>
<protein>
    <submittedName>
        <fullName evidence="4">Tudor domain-containing protein 5</fullName>
    </submittedName>
</protein>
<keyword evidence="5" id="KW-1185">Reference proteome</keyword>
<dbReference type="AlphaFoldDB" id="A0A6A4V797"/>
<evidence type="ECO:0000313" key="4">
    <source>
        <dbReference type="EMBL" id="KAF0287050.1"/>
    </source>
</evidence>
<feature type="domain" description="HTH OST-type" evidence="3">
    <location>
        <begin position="34"/>
        <end position="107"/>
    </location>
</feature>
<gene>
    <name evidence="4" type="primary">tdrd5_0</name>
    <name evidence="4" type="ORF">FJT64_014458</name>
</gene>
<feature type="domain" description="HTH OST-type" evidence="3">
    <location>
        <begin position="236"/>
        <end position="309"/>
    </location>
</feature>
<dbReference type="Proteomes" id="UP000440578">
    <property type="component" value="Unassembled WGS sequence"/>
</dbReference>
<comment type="caution">
    <text evidence="4">The sequence shown here is derived from an EMBL/GenBank/DDBJ whole genome shotgun (WGS) entry which is preliminary data.</text>
</comment>
<organism evidence="4 5">
    <name type="scientific">Amphibalanus amphitrite</name>
    <name type="common">Striped barnacle</name>
    <name type="synonym">Balanus amphitrite</name>
    <dbReference type="NCBI Taxonomy" id="1232801"/>
    <lineage>
        <taxon>Eukaryota</taxon>
        <taxon>Metazoa</taxon>
        <taxon>Ecdysozoa</taxon>
        <taxon>Arthropoda</taxon>
        <taxon>Crustacea</taxon>
        <taxon>Multicrustacea</taxon>
        <taxon>Cirripedia</taxon>
        <taxon>Thoracica</taxon>
        <taxon>Thoracicalcarea</taxon>
        <taxon>Balanomorpha</taxon>
        <taxon>Balanoidea</taxon>
        <taxon>Balanidae</taxon>
        <taxon>Amphibalaninae</taxon>
        <taxon>Amphibalanus</taxon>
    </lineage>
</organism>
<feature type="region of interest" description="Disordered" evidence="2">
    <location>
        <begin position="117"/>
        <end position="236"/>
    </location>
</feature>
<evidence type="ECO:0000256" key="1">
    <source>
        <dbReference type="SAM" id="Coils"/>
    </source>
</evidence>
<proteinExistence type="predicted"/>
<dbReference type="PROSITE" id="PS51644">
    <property type="entry name" value="HTH_OST"/>
    <property type="match status" value="2"/>
</dbReference>
<dbReference type="CDD" id="cd09972">
    <property type="entry name" value="LOTUS_TDRD_OSKAR"/>
    <property type="match status" value="1"/>
</dbReference>
<evidence type="ECO:0000259" key="3">
    <source>
        <dbReference type="PROSITE" id="PS51644"/>
    </source>
</evidence>
<dbReference type="OrthoDB" id="6372126at2759"/>
<name>A0A6A4V797_AMPAM</name>
<evidence type="ECO:0000313" key="5">
    <source>
        <dbReference type="Proteomes" id="UP000440578"/>
    </source>
</evidence>
<feature type="region of interest" description="Disordered" evidence="2">
    <location>
        <begin position="315"/>
        <end position="387"/>
    </location>
</feature>
<feature type="compositionally biased region" description="Pro residues" evidence="2">
    <location>
        <begin position="186"/>
        <end position="221"/>
    </location>
</feature>
<feature type="compositionally biased region" description="Low complexity" evidence="2">
    <location>
        <begin position="356"/>
        <end position="373"/>
    </location>
</feature>